<keyword evidence="5 6" id="KW-0472">Membrane</keyword>
<keyword evidence="2" id="KW-1003">Cell membrane</keyword>
<reference evidence="8" key="1">
    <citation type="submission" date="2017-06" db="EMBL/GenBank/DDBJ databases">
        <title>Investigating the central metabolism of Clostridium thermosuccinogenes.</title>
        <authorList>
            <person name="Koendjbiharie J.G."/>
            <person name="Van Kranenburg R."/>
            <person name="Vriesendorp B."/>
        </authorList>
    </citation>
    <scope>NUCLEOTIDE SEQUENCE [LARGE SCALE GENOMIC DNA]</scope>
    <source>
        <strain evidence="8">DSM 5806</strain>
    </source>
</reference>
<evidence type="ECO:0000256" key="5">
    <source>
        <dbReference type="ARBA" id="ARBA00023136"/>
    </source>
</evidence>
<dbReference type="EMBL" id="NIOJ01000046">
    <property type="protein sequence ID" value="PNT96635.1"/>
    <property type="molecule type" value="Genomic_DNA"/>
</dbReference>
<keyword evidence="3 6" id="KW-0812">Transmembrane</keyword>
<organism evidence="7 8">
    <name type="scientific">Clostridium thermosuccinogenes</name>
    <dbReference type="NCBI Taxonomy" id="84032"/>
    <lineage>
        <taxon>Bacteria</taxon>
        <taxon>Bacillati</taxon>
        <taxon>Bacillota</taxon>
        <taxon>Clostridia</taxon>
        <taxon>Eubacteriales</taxon>
        <taxon>Clostridiaceae</taxon>
        <taxon>Clostridium</taxon>
    </lineage>
</organism>
<sequence length="269" mass="29792">MPKVTQSLYEMRFLEELSEGNTAIHRIHPAAKLLVTLLFLTAVVSFGKYEIAGLLPLALYPALIFSLGEIPVKPLLKRCLLAAPFAVGIGILNPVFDSTPMEFAGISIAGGWITFASILIKSGLTVVAALLLIATTGMTKTGLALRMIKVPRLMVLQLLLTYRYISVLMEEVARILRAYSMRAPEQKGIDRSIWGSLLGQLMLRSFDRAERVYQAMHLRGFDGNYYDGSTPKARLVDFLYVILWGSFFATARFVNIPELVGSVIMSWTA</sequence>
<dbReference type="GO" id="GO:0006824">
    <property type="term" value="P:cobalt ion transport"/>
    <property type="evidence" value="ECO:0007669"/>
    <property type="project" value="InterPro"/>
</dbReference>
<keyword evidence="8" id="KW-1185">Reference proteome</keyword>
<dbReference type="OrthoDB" id="8585740at2"/>
<dbReference type="CDD" id="cd16914">
    <property type="entry name" value="EcfT"/>
    <property type="match status" value="1"/>
</dbReference>
<evidence type="ECO:0000256" key="3">
    <source>
        <dbReference type="ARBA" id="ARBA00022692"/>
    </source>
</evidence>
<dbReference type="RefSeq" id="WP_103082501.1">
    <property type="nucleotide sequence ID" value="NZ_CP021850.1"/>
</dbReference>
<protein>
    <submittedName>
        <fullName evidence="7">Cobalt ECF transporter T component CbiQ</fullName>
    </submittedName>
</protein>
<evidence type="ECO:0000313" key="8">
    <source>
        <dbReference type="Proteomes" id="UP000236151"/>
    </source>
</evidence>
<evidence type="ECO:0000256" key="6">
    <source>
        <dbReference type="SAM" id="Phobius"/>
    </source>
</evidence>
<dbReference type="PANTHER" id="PTHR34857:SF2">
    <property type="entry name" value="SLL0384 PROTEIN"/>
    <property type="match status" value="1"/>
</dbReference>
<evidence type="ECO:0000256" key="4">
    <source>
        <dbReference type="ARBA" id="ARBA00022989"/>
    </source>
</evidence>
<accession>A0A2K2F9Q7</accession>
<proteinExistence type="predicted"/>
<feature type="transmembrane region" description="Helical" evidence="6">
    <location>
        <begin position="53"/>
        <end position="72"/>
    </location>
</feature>
<evidence type="ECO:0000313" key="7">
    <source>
        <dbReference type="EMBL" id="PNT96635.1"/>
    </source>
</evidence>
<dbReference type="InterPro" id="IPR012809">
    <property type="entry name" value="ECF_CbiQ"/>
</dbReference>
<comment type="subcellular location">
    <subcellularLocation>
        <location evidence="1">Cell membrane</location>
        <topology evidence="1">Multi-pass membrane protein</topology>
    </subcellularLocation>
</comment>
<evidence type="ECO:0000256" key="2">
    <source>
        <dbReference type="ARBA" id="ARBA00022475"/>
    </source>
</evidence>
<name>A0A2K2F9Q7_9CLOT</name>
<dbReference type="InterPro" id="IPR051611">
    <property type="entry name" value="ECF_transporter_component"/>
</dbReference>
<dbReference type="KEGG" id="cthd:CDO33_03900"/>
<evidence type="ECO:0000256" key="1">
    <source>
        <dbReference type="ARBA" id="ARBA00004651"/>
    </source>
</evidence>
<dbReference type="Proteomes" id="UP000236151">
    <property type="component" value="Unassembled WGS sequence"/>
</dbReference>
<dbReference type="NCBIfam" id="TIGR02454">
    <property type="entry name" value="ECF_T_CbiQ"/>
    <property type="match status" value="1"/>
</dbReference>
<comment type="caution">
    <text evidence="7">The sequence shown here is derived from an EMBL/GenBank/DDBJ whole genome shotgun (WGS) entry which is preliminary data.</text>
</comment>
<dbReference type="AlphaFoldDB" id="A0A2K2F9Q7"/>
<feature type="transmembrane region" description="Helical" evidence="6">
    <location>
        <begin position="108"/>
        <end position="133"/>
    </location>
</feature>
<gene>
    <name evidence="7" type="primary">cbiQ</name>
    <name evidence="7" type="ORF">CDQ84_14750</name>
</gene>
<dbReference type="PANTHER" id="PTHR34857">
    <property type="entry name" value="SLL0384 PROTEIN"/>
    <property type="match status" value="1"/>
</dbReference>
<keyword evidence="4 6" id="KW-1133">Transmembrane helix</keyword>
<feature type="transmembrane region" description="Helical" evidence="6">
    <location>
        <begin position="79"/>
        <end position="96"/>
    </location>
</feature>
<dbReference type="InterPro" id="IPR003339">
    <property type="entry name" value="ABC/ECF_trnsptr_transmembrane"/>
</dbReference>
<dbReference type="Pfam" id="PF02361">
    <property type="entry name" value="CbiQ"/>
    <property type="match status" value="1"/>
</dbReference>
<dbReference type="GO" id="GO:0043190">
    <property type="term" value="C:ATP-binding cassette (ABC) transporter complex"/>
    <property type="evidence" value="ECO:0007669"/>
    <property type="project" value="InterPro"/>
</dbReference>